<dbReference type="AlphaFoldDB" id="A0A7J8MQF0"/>
<dbReference type="CDD" id="cd06222">
    <property type="entry name" value="RNase_H_like"/>
    <property type="match status" value="1"/>
</dbReference>
<protein>
    <recommendedName>
        <fullName evidence="1">RNase H type-1 domain-containing protein</fullName>
    </recommendedName>
</protein>
<dbReference type="PANTHER" id="PTHR47074">
    <property type="entry name" value="BNAC02G40300D PROTEIN"/>
    <property type="match status" value="1"/>
</dbReference>
<name>A0A7J8MQF0_9ROSI</name>
<comment type="caution">
    <text evidence="2">The sequence shown here is derived from an EMBL/GenBank/DDBJ whole genome shotgun (WGS) entry which is preliminary data.</text>
</comment>
<evidence type="ECO:0000259" key="1">
    <source>
        <dbReference type="Pfam" id="PF13456"/>
    </source>
</evidence>
<evidence type="ECO:0000313" key="2">
    <source>
        <dbReference type="EMBL" id="MBA0566883.1"/>
    </source>
</evidence>
<dbReference type="InterPro" id="IPR052929">
    <property type="entry name" value="RNase_H-like_EbsB-rel"/>
</dbReference>
<dbReference type="InterPro" id="IPR002156">
    <property type="entry name" value="RNaseH_domain"/>
</dbReference>
<dbReference type="Proteomes" id="UP000593572">
    <property type="component" value="Unassembled WGS sequence"/>
</dbReference>
<dbReference type="Pfam" id="PF13456">
    <property type="entry name" value="RVT_3"/>
    <property type="match status" value="1"/>
</dbReference>
<dbReference type="GO" id="GO:0004523">
    <property type="term" value="F:RNA-DNA hybrid ribonuclease activity"/>
    <property type="evidence" value="ECO:0007669"/>
    <property type="project" value="InterPro"/>
</dbReference>
<accession>A0A7J8MQF0</accession>
<organism evidence="2 3">
    <name type="scientific">Gossypium lobatum</name>
    <dbReference type="NCBI Taxonomy" id="34289"/>
    <lineage>
        <taxon>Eukaryota</taxon>
        <taxon>Viridiplantae</taxon>
        <taxon>Streptophyta</taxon>
        <taxon>Embryophyta</taxon>
        <taxon>Tracheophyta</taxon>
        <taxon>Spermatophyta</taxon>
        <taxon>Magnoliopsida</taxon>
        <taxon>eudicotyledons</taxon>
        <taxon>Gunneridae</taxon>
        <taxon>Pentapetalae</taxon>
        <taxon>rosids</taxon>
        <taxon>malvids</taxon>
        <taxon>Malvales</taxon>
        <taxon>Malvaceae</taxon>
        <taxon>Malvoideae</taxon>
        <taxon>Gossypium</taxon>
    </lineage>
</organism>
<feature type="domain" description="RNase H type-1" evidence="1">
    <location>
        <begin position="231"/>
        <end position="303"/>
    </location>
</feature>
<feature type="non-terminal residue" evidence="2">
    <location>
        <position position="1"/>
    </location>
</feature>
<dbReference type="PANTHER" id="PTHR47074:SF61">
    <property type="entry name" value="RNASE H TYPE-1 DOMAIN-CONTAINING PROTEIN"/>
    <property type="match status" value="1"/>
</dbReference>
<dbReference type="GO" id="GO:0003676">
    <property type="term" value="F:nucleic acid binding"/>
    <property type="evidence" value="ECO:0007669"/>
    <property type="project" value="InterPro"/>
</dbReference>
<reference evidence="2 3" key="1">
    <citation type="journal article" date="2019" name="Genome Biol. Evol.">
        <title>Insights into the evolution of the New World diploid cottons (Gossypium, subgenus Houzingenia) based on genome sequencing.</title>
        <authorList>
            <person name="Grover C.E."/>
            <person name="Arick M.A. 2nd"/>
            <person name="Thrash A."/>
            <person name="Conover J.L."/>
            <person name="Sanders W.S."/>
            <person name="Peterson D.G."/>
            <person name="Frelichowski J.E."/>
            <person name="Scheffler J.A."/>
            <person name="Scheffler B.E."/>
            <person name="Wendel J.F."/>
        </authorList>
    </citation>
    <scope>NUCLEOTIDE SEQUENCE [LARGE SCALE GENOMIC DNA]</scope>
    <source>
        <strain evidence="2">157</strain>
        <tissue evidence="2">Leaf</tissue>
    </source>
</reference>
<sequence>MQFRVEAWGILRFLGNDQNLLWLFTWERGNFMENNIRQWLDRGVAKPDNSVGFVPQHLAMLCHDLHVWATDLCGVRVEDGAFVPGRLITGNILLVYEIFNVYLWKKIGQKGNFTLKFDMISYSVVLNGGKVGRWFSLGKRLQQGDPLSSYLFFICCVGLSSFMRLALRDNLVRGATISKGSSDFILVIQVLIYKVKSYLLDLDAVQEKLPGHLIRVEHWRPPEDCCLKIYFNAMYHVHSQASCAGIVIRDNQGIVLGSKTNMNMHIPSPFVAVALACLQAITLGLDLGFRYVIIEGDSPTLIQK</sequence>
<keyword evidence="3" id="KW-1185">Reference proteome</keyword>
<dbReference type="InterPro" id="IPR044730">
    <property type="entry name" value="RNase_H-like_dom_plant"/>
</dbReference>
<evidence type="ECO:0000313" key="3">
    <source>
        <dbReference type="Proteomes" id="UP000593572"/>
    </source>
</evidence>
<proteinExistence type="predicted"/>
<dbReference type="EMBL" id="JABEZX010000009">
    <property type="protein sequence ID" value="MBA0566883.1"/>
    <property type="molecule type" value="Genomic_DNA"/>
</dbReference>
<gene>
    <name evidence="2" type="ORF">Golob_011656</name>
</gene>